<evidence type="ECO:0000256" key="6">
    <source>
        <dbReference type="ARBA" id="ARBA00023244"/>
    </source>
</evidence>
<keyword evidence="3 8" id="KW-0489">Methyltransferase</keyword>
<dbReference type="CDD" id="cd11642">
    <property type="entry name" value="SUMT"/>
    <property type="match status" value="1"/>
</dbReference>
<evidence type="ECO:0000256" key="5">
    <source>
        <dbReference type="ARBA" id="ARBA00022691"/>
    </source>
</evidence>
<dbReference type="InterPro" id="IPR050161">
    <property type="entry name" value="Siro_Cobalamin_biosynth"/>
</dbReference>
<dbReference type="Proteomes" id="UP000593892">
    <property type="component" value="Chromosome"/>
</dbReference>
<keyword evidence="4 8" id="KW-0808">Transferase</keyword>
<dbReference type="InterPro" id="IPR014777">
    <property type="entry name" value="4pyrrole_Mease_sub1"/>
</dbReference>
<comment type="similarity">
    <text evidence="1 8">Belongs to the precorrin methyltransferase family.</text>
</comment>
<dbReference type="SUPFAM" id="SSF53790">
    <property type="entry name" value="Tetrapyrrole methylase"/>
    <property type="match status" value="1"/>
</dbReference>
<evidence type="ECO:0000256" key="7">
    <source>
        <dbReference type="ARBA" id="ARBA00025705"/>
    </source>
</evidence>
<evidence type="ECO:0000313" key="10">
    <source>
        <dbReference type="EMBL" id="QOY92044.1"/>
    </source>
</evidence>
<name>A0A7S7NYC7_PALFE</name>
<dbReference type="PANTHER" id="PTHR45790">
    <property type="entry name" value="SIROHEME SYNTHASE-RELATED"/>
    <property type="match status" value="1"/>
</dbReference>
<comment type="pathway">
    <text evidence="7">Porphyrin-containing compound metabolism; siroheme biosynthesis; precorrin-2 from uroporphyrinogen III: step 1/1.</text>
</comment>
<evidence type="ECO:0000256" key="2">
    <source>
        <dbReference type="ARBA" id="ARBA00012162"/>
    </source>
</evidence>
<keyword evidence="11" id="KW-1185">Reference proteome</keyword>
<evidence type="ECO:0000256" key="4">
    <source>
        <dbReference type="ARBA" id="ARBA00022679"/>
    </source>
</evidence>
<keyword evidence="6" id="KW-0627">Porphyrin biosynthesis</keyword>
<dbReference type="InterPro" id="IPR014776">
    <property type="entry name" value="4pyrrole_Mease_sub2"/>
</dbReference>
<protein>
    <recommendedName>
        <fullName evidence="2">uroporphyrinogen-III C-methyltransferase</fullName>
        <ecNumber evidence="2">2.1.1.107</ecNumber>
    </recommendedName>
</protein>
<feature type="domain" description="Tetrapyrrole methylase" evidence="9">
    <location>
        <begin position="3"/>
        <end position="211"/>
    </location>
</feature>
<keyword evidence="5" id="KW-0949">S-adenosyl-L-methionine</keyword>
<evidence type="ECO:0000259" key="9">
    <source>
        <dbReference type="Pfam" id="PF00590"/>
    </source>
</evidence>
<dbReference type="PROSITE" id="PS00839">
    <property type="entry name" value="SUMT_1"/>
    <property type="match status" value="1"/>
</dbReference>
<gene>
    <name evidence="10" type="primary">cobA</name>
    <name evidence="10" type="ORF">IRI77_17810</name>
</gene>
<evidence type="ECO:0000313" key="11">
    <source>
        <dbReference type="Proteomes" id="UP000593892"/>
    </source>
</evidence>
<evidence type="ECO:0000256" key="1">
    <source>
        <dbReference type="ARBA" id="ARBA00005879"/>
    </source>
</evidence>
<organism evidence="10 11">
    <name type="scientific">Paludibaculum fermentans</name>
    <dbReference type="NCBI Taxonomy" id="1473598"/>
    <lineage>
        <taxon>Bacteria</taxon>
        <taxon>Pseudomonadati</taxon>
        <taxon>Acidobacteriota</taxon>
        <taxon>Terriglobia</taxon>
        <taxon>Bryobacterales</taxon>
        <taxon>Bryobacteraceae</taxon>
        <taxon>Paludibaculum</taxon>
    </lineage>
</organism>
<reference evidence="10 11" key="1">
    <citation type="submission" date="2020-10" db="EMBL/GenBank/DDBJ databases">
        <title>Complete genome sequence of Paludibaculum fermentans P105T, a facultatively anaerobic acidobacterium capable of dissimilatory Fe(III) reduction.</title>
        <authorList>
            <person name="Dedysh S.N."/>
            <person name="Beletsky A.V."/>
            <person name="Kulichevskaya I.S."/>
            <person name="Mardanov A.V."/>
            <person name="Ravin N.V."/>
        </authorList>
    </citation>
    <scope>NUCLEOTIDE SEQUENCE [LARGE SCALE GENOMIC DNA]</scope>
    <source>
        <strain evidence="10 11">P105</strain>
    </source>
</reference>
<dbReference type="InterPro" id="IPR035996">
    <property type="entry name" value="4pyrrol_Methylase_sf"/>
</dbReference>
<dbReference type="EC" id="2.1.1.107" evidence="2"/>
<proteinExistence type="inferred from homology"/>
<dbReference type="PANTHER" id="PTHR45790:SF3">
    <property type="entry name" value="S-ADENOSYL-L-METHIONINE-DEPENDENT UROPORPHYRINOGEN III METHYLTRANSFERASE, CHLOROPLASTIC"/>
    <property type="match status" value="1"/>
</dbReference>
<dbReference type="Gene3D" id="3.40.1010.10">
    <property type="entry name" value="Cobalt-precorrin-4 Transmethylase, Domain 1"/>
    <property type="match status" value="1"/>
</dbReference>
<dbReference type="GO" id="GO:0032259">
    <property type="term" value="P:methylation"/>
    <property type="evidence" value="ECO:0007669"/>
    <property type="project" value="UniProtKB-KW"/>
</dbReference>
<dbReference type="InterPro" id="IPR006366">
    <property type="entry name" value="CobA/CysG_C"/>
</dbReference>
<dbReference type="GO" id="GO:0019354">
    <property type="term" value="P:siroheme biosynthetic process"/>
    <property type="evidence" value="ECO:0007669"/>
    <property type="project" value="InterPro"/>
</dbReference>
<dbReference type="RefSeq" id="WP_194453698.1">
    <property type="nucleotide sequence ID" value="NZ_CP063849.1"/>
</dbReference>
<evidence type="ECO:0000256" key="3">
    <source>
        <dbReference type="ARBA" id="ARBA00022603"/>
    </source>
</evidence>
<dbReference type="NCBIfam" id="TIGR01469">
    <property type="entry name" value="cobA_cysG_Cterm"/>
    <property type="match status" value="1"/>
</dbReference>
<dbReference type="NCBIfam" id="NF004790">
    <property type="entry name" value="PRK06136.1"/>
    <property type="match status" value="1"/>
</dbReference>
<dbReference type="Pfam" id="PF00590">
    <property type="entry name" value="TP_methylase"/>
    <property type="match status" value="1"/>
</dbReference>
<dbReference type="GO" id="GO:0004851">
    <property type="term" value="F:uroporphyrin-III C-methyltransferase activity"/>
    <property type="evidence" value="ECO:0007669"/>
    <property type="project" value="UniProtKB-EC"/>
</dbReference>
<sequence>MGKVCLVGAGPGDPELLTLKAARRLREAEVVLYDRLVSAEILTLADPEAIFIDTGKEEGHAEAIQQEIHRLLLQYAWEGKRVVRLKGGDPFVFGRGGEEVLFLRQHGIDVEVVPGISSSMAAPALAGIPVTHRGVAASVTVMTARCKGGTEADWSKVARVDTLVILMGVKWRERIARHLLACGRPAKEPAAFIERATTARERVVETTLGAIAAGKVEVESPAVLVLGAVVKLRGAMLALCARSMA</sequence>
<dbReference type="EMBL" id="CP063849">
    <property type="protein sequence ID" value="QOY92044.1"/>
    <property type="molecule type" value="Genomic_DNA"/>
</dbReference>
<dbReference type="InterPro" id="IPR000878">
    <property type="entry name" value="4pyrrol_Mease"/>
</dbReference>
<evidence type="ECO:0000256" key="8">
    <source>
        <dbReference type="RuleBase" id="RU003960"/>
    </source>
</evidence>
<dbReference type="Gene3D" id="3.30.950.10">
    <property type="entry name" value="Methyltransferase, Cobalt-precorrin-4 Transmethylase, Domain 2"/>
    <property type="match status" value="1"/>
</dbReference>
<dbReference type="AlphaFoldDB" id="A0A7S7NYC7"/>
<accession>A0A7S7NYC7</accession>
<dbReference type="InterPro" id="IPR003043">
    <property type="entry name" value="Uropor_MeTrfase_CS"/>
</dbReference>
<dbReference type="PROSITE" id="PS00840">
    <property type="entry name" value="SUMT_2"/>
    <property type="match status" value="1"/>
</dbReference>
<dbReference type="FunFam" id="3.40.1010.10:FF:000001">
    <property type="entry name" value="Siroheme synthase"/>
    <property type="match status" value="1"/>
</dbReference>
<dbReference type="KEGG" id="pfer:IRI77_17810"/>